<keyword evidence="3 12" id="KW-1003">Cell membrane</keyword>
<evidence type="ECO:0000259" key="13">
    <source>
        <dbReference type="Pfam" id="PF01435"/>
    </source>
</evidence>
<keyword evidence="4 12" id="KW-0645">Protease</keyword>
<evidence type="ECO:0000256" key="1">
    <source>
        <dbReference type="ARBA" id="ARBA00004651"/>
    </source>
</evidence>
<dbReference type="GO" id="GO:0008270">
    <property type="term" value="F:zinc ion binding"/>
    <property type="evidence" value="ECO:0007669"/>
    <property type="project" value="UniProtKB-UniRule"/>
</dbReference>
<evidence type="ECO:0000256" key="10">
    <source>
        <dbReference type="ARBA" id="ARBA00023049"/>
    </source>
</evidence>
<evidence type="ECO:0000256" key="3">
    <source>
        <dbReference type="ARBA" id="ARBA00022475"/>
    </source>
</evidence>
<dbReference type="EMBL" id="CP000270">
    <property type="protein sequence ID" value="ABE28587.1"/>
    <property type="molecule type" value="Genomic_DNA"/>
</dbReference>
<keyword evidence="8 12" id="KW-0862">Zinc</keyword>
<feature type="domain" description="Peptidase M48" evidence="13">
    <location>
        <begin position="79"/>
        <end position="289"/>
    </location>
</feature>
<dbReference type="NCBIfam" id="NF002826">
    <property type="entry name" value="PRK03001.1"/>
    <property type="match status" value="1"/>
</dbReference>
<feature type="transmembrane region" description="Helical" evidence="12">
    <location>
        <begin position="152"/>
        <end position="176"/>
    </location>
</feature>
<keyword evidence="5 12" id="KW-0812">Transmembrane</keyword>
<dbReference type="Proteomes" id="UP000001817">
    <property type="component" value="Chromosome 1"/>
</dbReference>
<dbReference type="EC" id="3.4.24.-" evidence="12"/>
<protein>
    <recommendedName>
        <fullName evidence="12">Protease HtpX homolog</fullName>
        <ecNumber evidence="12">3.4.24.-</ecNumber>
    </recommendedName>
</protein>
<dbReference type="eggNOG" id="COG0501">
    <property type="taxonomic scope" value="Bacteria"/>
</dbReference>
<keyword evidence="9 12" id="KW-1133">Transmembrane helix</keyword>
<name>Q147A2_PARXL</name>
<dbReference type="InterPro" id="IPR001915">
    <property type="entry name" value="Peptidase_M48"/>
</dbReference>
<keyword evidence="15" id="KW-1185">Reference proteome</keyword>
<dbReference type="GO" id="GO:0005886">
    <property type="term" value="C:plasma membrane"/>
    <property type="evidence" value="ECO:0007669"/>
    <property type="project" value="UniProtKB-SubCell"/>
</dbReference>
<dbReference type="PANTHER" id="PTHR43221:SF1">
    <property type="entry name" value="PROTEASE HTPX"/>
    <property type="match status" value="1"/>
</dbReference>
<evidence type="ECO:0000256" key="6">
    <source>
        <dbReference type="ARBA" id="ARBA00022723"/>
    </source>
</evidence>
<dbReference type="GO" id="GO:0006508">
    <property type="term" value="P:proteolysis"/>
    <property type="evidence" value="ECO:0007669"/>
    <property type="project" value="UniProtKB-KW"/>
</dbReference>
<dbReference type="HAMAP" id="MF_00188">
    <property type="entry name" value="Pept_M48_protease_HtpX"/>
    <property type="match status" value="1"/>
</dbReference>
<evidence type="ECO:0000256" key="2">
    <source>
        <dbReference type="ARBA" id="ARBA00009779"/>
    </source>
</evidence>
<keyword evidence="14" id="KW-0346">Stress response</keyword>
<feature type="transmembrane region" description="Helical" evidence="12">
    <location>
        <begin position="42"/>
        <end position="59"/>
    </location>
</feature>
<feature type="active site" evidence="12">
    <location>
        <position position="143"/>
    </location>
</feature>
<evidence type="ECO:0000256" key="12">
    <source>
        <dbReference type="HAMAP-Rule" id="MF_00188"/>
    </source>
</evidence>
<accession>Q147A2</accession>
<feature type="binding site" evidence="12">
    <location>
        <position position="142"/>
    </location>
    <ligand>
        <name>Zn(2+)</name>
        <dbReference type="ChEBI" id="CHEBI:29105"/>
        <note>catalytic</note>
    </ligand>
</feature>
<dbReference type="STRING" id="266265.Bxe_A4413"/>
<feature type="transmembrane region" description="Helical" evidence="12">
    <location>
        <begin position="188"/>
        <end position="208"/>
    </location>
</feature>
<reference evidence="14 15" key="1">
    <citation type="journal article" date="2006" name="Proc. Natl. Acad. Sci. U.S.A.">
        <title>Burkholderia xenovorans LB400 harbors a multi-replicon, 9.73-Mbp genome shaped for versatility.</title>
        <authorList>
            <person name="Chain P.S."/>
            <person name="Denef V.J."/>
            <person name="Konstantinidis K.T."/>
            <person name="Vergez L.M."/>
            <person name="Agullo L."/>
            <person name="Reyes V.L."/>
            <person name="Hauser L."/>
            <person name="Cordova M."/>
            <person name="Gomez L."/>
            <person name="Gonzalez M."/>
            <person name="Land M."/>
            <person name="Lao V."/>
            <person name="Larimer F."/>
            <person name="LiPuma J.J."/>
            <person name="Mahenthiralingam E."/>
            <person name="Malfatti S.A."/>
            <person name="Marx C.J."/>
            <person name="Parnell J.J."/>
            <person name="Ramette A."/>
            <person name="Richardson P."/>
            <person name="Seeger M."/>
            <person name="Smith D."/>
            <person name="Spilker T."/>
            <person name="Sul W.J."/>
            <person name="Tsoi T.V."/>
            <person name="Ulrich L.E."/>
            <person name="Zhulin I.B."/>
            <person name="Tiedje J.M."/>
        </authorList>
    </citation>
    <scope>NUCLEOTIDE SEQUENCE [LARGE SCALE GENOMIC DNA]</scope>
    <source>
        <strain evidence="14 15">LB400</strain>
    </source>
</reference>
<organism evidence="14 15">
    <name type="scientific">Paraburkholderia xenovorans (strain LB400)</name>
    <dbReference type="NCBI Taxonomy" id="266265"/>
    <lineage>
        <taxon>Bacteria</taxon>
        <taxon>Pseudomonadati</taxon>
        <taxon>Pseudomonadota</taxon>
        <taxon>Betaproteobacteria</taxon>
        <taxon>Burkholderiales</taxon>
        <taxon>Burkholderiaceae</taxon>
        <taxon>Paraburkholderia</taxon>
    </lineage>
</organism>
<dbReference type="PANTHER" id="PTHR43221">
    <property type="entry name" value="PROTEASE HTPX"/>
    <property type="match status" value="1"/>
</dbReference>
<keyword evidence="11 12" id="KW-0472">Membrane</keyword>
<comment type="cofactor">
    <cofactor evidence="12">
        <name>Zn(2+)</name>
        <dbReference type="ChEBI" id="CHEBI:29105"/>
    </cofactor>
    <text evidence="12">Binds 1 zinc ion per subunit.</text>
</comment>
<comment type="similarity">
    <text evidence="2 12">Belongs to the peptidase M48B family.</text>
</comment>
<evidence type="ECO:0000256" key="11">
    <source>
        <dbReference type="ARBA" id="ARBA00023136"/>
    </source>
</evidence>
<dbReference type="Gene3D" id="3.30.2010.10">
    <property type="entry name" value="Metalloproteases ('zincins'), catalytic domain"/>
    <property type="match status" value="1"/>
</dbReference>
<dbReference type="AlphaFoldDB" id="Q147A2"/>
<gene>
    <name evidence="12" type="primary">htpX</name>
    <name evidence="14" type="ORF">Bxe_A4413</name>
</gene>
<evidence type="ECO:0000313" key="14">
    <source>
        <dbReference type="EMBL" id="ABE28587.1"/>
    </source>
</evidence>
<evidence type="ECO:0000256" key="7">
    <source>
        <dbReference type="ARBA" id="ARBA00022801"/>
    </source>
</evidence>
<dbReference type="InterPro" id="IPR022919">
    <property type="entry name" value="Pept_M48_protease_HtpX"/>
</dbReference>
<comment type="subcellular location">
    <subcellularLocation>
        <location evidence="12">Cell inner membrane</location>
        <topology evidence="12">Multi-pass membrane protein</topology>
    </subcellularLocation>
    <subcellularLocation>
        <location evidence="1">Cell membrane</location>
        <topology evidence="1">Multi-pass membrane protein</topology>
    </subcellularLocation>
</comment>
<feature type="transmembrane region" description="Helical" evidence="12">
    <location>
        <begin position="12"/>
        <end position="36"/>
    </location>
</feature>
<sequence length="296" mass="31856">MNPALGQGVADMFNWVKTAMLMAAITALFIVIGGMIGGSRGMTIALVIALGMNFFSYWFSDKMVLRMYNAQEVDETSAPQFYRMVRELSTRAGLPMPRVYLINEDAPNAFATGRNPEHAAVAATTGILRVLSEREMRGVMAHELAHVKHRDILISTVSATMAGAISALANFAMFFGGRDENGRPTNPIASIAVALLAPIAGALIQMAISRAREFEADRGGAQISGDPQALASALDKIHRYASGIPFPTAEQHPATAQMMIMNPLAGGGIANLFSTHPATEERIARLMEMARTGRFE</sequence>
<keyword evidence="12" id="KW-0997">Cell inner membrane</keyword>
<keyword evidence="10 12" id="KW-0482">Metalloprotease</keyword>
<evidence type="ECO:0000256" key="9">
    <source>
        <dbReference type="ARBA" id="ARBA00022989"/>
    </source>
</evidence>
<dbReference type="NCBIfam" id="NF002363">
    <property type="entry name" value="PRK01345.1"/>
    <property type="match status" value="1"/>
</dbReference>
<dbReference type="InterPro" id="IPR050083">
    <property type="entry name" value="HtpX_protease"/>
</dbReference>
<keyword evidence="7 12" id="KW-0378">Hydrolase</keyword>
<evidence type="ECO:0000256" key="8">
    <source>
        <dbReference type="ARBA" id="ARBA00022833"/>
    </source>
</evidence>
<dbReference type="GO" id="GO:0004222">
    <property type="term" value="F:metalloendopeptidase activity"/>
    <property type="evidence" value="ECO:0007669"/>
    <property type="project" value="UniProtKB-UniRule"/>
</dbReference>
<dbReference type="CDD" id="cd07336">
    <property type="entry name" value="M48B_HtpX_like"/>
    <property type="match status" value="1"/>
</dbReference>
<dbReference type="KEGG" id="bxe:Bxe_A4413"/>
<evidence type="ECO:0000256" key="5">
    <source>
        <dbReference type="ARBA" id="ARBA00022692"/>
    </source>
</evidence>
<evidence type="ECO:0000313" key="15">
    <source>
        <dbReference type="Proteomes" id="UP000001817"/>
    </source>
</evidence>
<evidence type="ECO:0000256" key="4">
    <source>
        <dbReference type="ARBA" id="ARBA00022670"/>
    </source>
</evidence>
<proteinExistence type="inferred from homology"/>
<dbReference type="Pfam" id="PF01435">
    <property type="entry name" value="Peptidase_M48"/>
    <property type="match status" value="1"/>
</dbReference>
<feature type="binding site" evidence="12">
    <location>
        <position position="213"/>
    </location>
    <ligand>
        <name>Zn(2+)</name>
        <dbReference type="ChEBI" id="CHEBI:29105"/>
        <note>catalytic</note>
    </ligand>
</feature>
<feature type="binding site" evidence="12">
    <location>
        <position position="146"/>
    </location>
    <ligand>
        <name>Zn(2+)</name>
        <dbReference type="ChEBI" id="CHEBI:29105"/>
        <note>catalytic</note>
    </ligand>
</feature>
<keyword evidence="6 12" id="KW-0479">Metal-binding</keyword>